<feature type="compositionally biased region" description="Acidic residues" evidence="6">
    <location>
        <begin position="287"/>
        <end position="296"/>
    </location>
</feature>
<dbReference type="Pfam" id="PF15409">
    <property type="entry name" value="PH_8"/>
    <property type="match status" value="1"/>
</dbReference>
<dbReference type="PROSITE" id="PS50003">
    <property type="entry name" value="PH_DOMAIN"/>
    <property type="match status" value="1"/>
</dbReference>
<proteinExistence type="inferred from homology"/>
<dbReference type="PANTHER" id="PTHR10972:SF203">
    <property type="entry name" value="OXYSTEROL-BINDING PROTEIN HOMOLOG 3"/>
    <property type="match status" value="1"/>
</dbReference>
<evidence type="ECO:0000256" key="2">
    <source>
        <dbReference type="ARBA" id="ARBA00022448"/>
    </source>
</evidence>
<comment type="similarity">
    <text evidence="1">Belongs to the OSBP family.</text>
</comment>
<keyword evidence="2" id="KW-0813">Transport</keyword>
<accession>A0A5C3R0S2</accession>
<dbReference type="GO" id="GO:0006897">
    <property type="term" value="P:endocytosis"/>
    <property type="evidence" value="ECO:0007669"/>
    <property type="project" value="TreeGrafter"/>
</dbReference>
<evidence type="ECO:0000259" key="7">
    <source>
        <dbReference type="PROSITE" id="PS50003"/>
    </source>
</evidence>
<dbReference type="SUPFAM" id="SSF144000">
    <property type="entry name" value="Oxysterol-binding protein-like"/>
    <property type="match status" value="1"/>
</dbReference>
<evidence type="ECO:0000256" key="1">
    <source>
        <dbReference type="ARBA" id="ARBA00008842"/>
    </source>
</evidence>
<name>A0A5C3R0S2_9AGAR</name>
<feature type="compositionally biased region" description="Polar residues" evidence="6">
    <location>
        <begin position="237"/>
        <end position="250"/>
    </location>
</feature>
<dbReference type="GO" id="GO:0032934">
    <property type="term" value="F:sterol binding"/>
    <property type="evidence" value="ECO:0007669"/>
    <property type="project" value="TreeGrafter"/>
</dbReference>
<keyword evidence="4" id="KW-0446">Lipid-binding</keyword>
<dbReference type="GO" id="GO:0035621">
    <property type="term" value="P:ER to Golgi ceramide transport"/>
    <property type="evidence" value="ECO:0007669"/>
    <property type="project" value="TreeGrafter"/>
</dbReference>
<evidence type="ECO:0000313" key="8">
    <source>
        <dbReference type="EMBL" id="TFL06680.1"/>
    </source>
</evidence>
<feature type="compositionally biased region" description="Polar residues" evidence="6">
    <location>
        <begin position="348"/>
        <end position="360"/>
    </location>
</feature>
<dbReference type="GO" id="GO:0097038">
    <property type="term" value="C:perinuclear endoplasmic reticulum"/>
    <property type="evidence" value="ECO:0007669"/>
    <property type="project" value="TreeGrafter"/>
</dbReference>
<gene>
    <name evidence="8" type="ORF">BDV98DRAFT_498344</name>
</gene>
<evidence type="ECO:0000256" key="6">
    <source>
        <dbReference type="SAM" id="MobiDB-lite"/>
    </source>
</evidence>
<dbReference type="GO" id="GO:0005829">
    <property type="term" value="C:cytosol"/>
    <property type="evidence" value="ECO:0007669"/>
    <property type="project" value="TreeGrafter"/>
</dbReference>
<dbReference type="InterPro" id="IPR000648">
    <property type="entry name" value="Oxysterol-bd"/>
</dbReference>
<evidence type="ECO:0000256" key="4">
    <source>
        <dbReference type="ARBA" id="ARBA00023121"/>
    </source>
</evidence>
<feature type="region of interest" description="Disordered" evidence="6">
    <location>
        <begin position="159"/>
        <end position="215"/>
    </location>
</feature>
<evidence type="ECO:0000256" key="3">
    <source>
        <dbReference type="ARBA" id="ARBA00023055"/>
    </source>
</evidence>
<dbReference type="PANTHER" id="PTHR10972">
    <property type="entry name" value="OXYSTEROL-BINDING PROTEIN-RELATED"/>
    <property type="match status" value="1"/>
</dbReference>
<dbReference type="Proteomes" id="UP000305067">
    <property type="component" value="Unassembled WGS sequence"/>
</dbReference>
<dbReference type="Pfam" id="PF01237">
    <property type="entry name" value="Oxysterol_BP"/>
    <property type="match status" value="1"/>
</dbReference>
<protein>
    <submittedName>
        <fullName evidence="8">Oxysterol binding protein</fullName>
    </submittedName>
</protein>
<reference evidence="8 9" key="1">
    <citation type="journal article" date="2019" name="Nat. Ecol. Evol.">
        <title>Megaphylogeny resolves global patterns of mushroom evolution.</title>
        <authorList>
            <person name="Varga T."/>
            <person name="Krizsan K."/>
            <person name="Foldi C."/>
            <person name="Dima B."/>
            <person name="Sanchez-Garcia M."/>
            <person name="Sanchez-Ramirez S."/>
            <person name="Szollosi G.J."/>
            <person name="Szarkandi J.G."/>
            <person name="Papp V."/>
            <person name="Albert L."/>
            <person name="Andreopoulos W."/>
            <person name="Angelini C."/>
            <person name="Antonin V."/>
            <person name="Barry K.W."/>
            <person name="Bougher N.L."/>
            <person name="Buchanan P."/>
            <person name="Buyck B."/>
            <person name="Bense V."/>
            <person name="Catcheside P."/>
            <person name="Chovatia M."/>
            <person name="Cooper J."/>
            <person name="Damon W."/>
            <person name="Desjardin D."/>
            <person name="Finy P."/>
            <person name="Geml J."/>
            <person name="Haridas S."/>
            <person name="Hughes K."/>
            <person name="Justo A."/>
            <person name="Karasinski D."/>
            <person name="Kautmanova I."/>
            <person name="Kiss B."/>
            <person name="Kocsube S."/>
            <person name="Kotiranta H."/>
            <person name="LaButti K.M."/>
            <person name="Lechner B.E."/>
            <person name="Liimatainen K."/>
            <person name="Lipzen A."/>
            <person name="Lukacs Z."/>
            <person name="Mihaltcheva S."/>
            <person name="Morgado L.N."/>
            <person name="Niskanen T."/>
            <person name="Noordeloos M.E."/>
            <person name="Ohm R.A."/>
            <person name="Ortiz-Santana B."/>
            <person name="Ovrebo C."/>
            <person name="Racz N."/>
            <person name="Riley R."/>
            <person name="Savchenko A."/>
            <person name="Shiryaev A."/>
            <person name="Soop K."/>
            <person name="Spirin V."/>
            <person name="Szebenyi C."/>
            <person name="Tomsovsky M."/>
            <person name="Tulloss R.E."/>
            <person name="Uehling J."/>
            <person name="Grigoriev I.V."/>
            <person name="Vagvolgyi C."/>
            <person name="Papp T."/>
            <person name="Martin F.M."/>
            <person name="Miettinen O."/>
            <person name="Hibbett D.S."/>
            <person name="Nagy L.G."/>
        </authorList>
    </citation>
    <scope>NUCLEOTIDE SEQUENCE [LARGE SCALE GENOMIC DNA]</scope>
    <source>
        <strain evidence="8 9">CBS 309.79</strain>
    </source>
</reference>
<dbReference type="GO" id="GO:0032541">
    <property type="term" value="C:cortical endoplasmic reticulum"/>
    <property type="evidence" value="ECO:0007669"/>
    <property type="project" value="TreeGrafter"/>
</dbReference>
<dbReference type="InterPro" id="IPR011993">
    <property type="entry name" value="PH-like_dom_sf"/>
</dbReference>
<feature type="compositionally biased region" description="Basic residues" evidence="6">
    <location>
        <begin position="191"/>
        <end position="201"/>
    </location>
</feature>
<feature type="compositionally biased region" description="Basic and acidic residues" evidence="6">
    <location>
        <begin position="160"/>
        <end position="180"/>
    </location>
</feature>
<dbReference type="Gene3D" id="2.30.29.30">
    <property type="entry name" value="Pleckstrin-homology domain (PH domain)/Phosphotyrosine-binding domain (PTB)"/>
    <property type="match status" value="1"/>
</dbReference>
<dbReference type="GO" id="GO:0006887">
    <property type="term" value="P:exocytosis"/>
    <property type="evidence" value="ECO:0007669"/>
    <property type="project" value="TreeGrafter"/>
</dbReference>
<feature type="coiled-coil region" evidence="5">
    <location>
        <begin position="653"/>
        <end position="683"/>
    </location>
</feature>
<dbReference type="GO" id="GO:0034727">
    <property type="term" value="P:piecemeal microautophagy of the nucleus"/>
    <property type="evidence" value="ECO:0007669"/>
    <property type="project" value="TreeGrafter"/>
</dbReference>
<feature type="domain" description="PH" evidence="7">
    <location>
        <begin position="17"/>
        <end position="109"/>
    </location>
</feature>
<dbReference type="CDD" id="cd13289">
    <property type="entry name" value="PH_Osh3p_yeast"/>
    <property type="match status" value="1"/>
</dbReference>
<dbReference type="InterPro" id="IPR037239">
    <property type="entry name" value="OSBP_sf"/>
</dbReference>
<organism evidence="8 9">
    <name type="scientific">Pterulicium gracile</name>
    <dbReference type="NCBI Taxonomy" id="1884261"/>
    <lineage>
        <taxon>Eukaryota</taxon>
        <taxon>Fungi</taxon>
        <taxon>Dikarya</taxon>
        <taxon>Basidiomycota</taxon>
        <taxon>Agaricomycotina</taxon>
        <taxon>Agaricomycetes</taxon>
        <taxon>Agaricomycetidae</taxon>
        <taxon>Agaricales</taxon>
        <taxon>Pleurotineae</taxon>
        <taxon>Pterulaceae</taxon>
        <taxon>Pterulicium</taxon>
    </lineage>
</organism>
<dbReference type="GO" id="GO:0030011">
    <property type="term" value="P:maintenance of cell polarity"/>
    <property type="evidence" value="ECO:0007669"/>
    <property type="project" value="TreeGrafter"/>
</dbReference>
<dbReference type="EMBL" id="ML178815">
    <property type="protein sequence ID" value="TFL06680.1"/>
    <property type="molecule type" value="Genomic_DNA"/>
</dbReference>
<dbReference type="InterPro" id="IPR001849">
    <property type="entry name" value="PH_domain"/>
</dbReference>
<sequence length="721" mass="80748">MVAAHGTPLGLPDEASTILCEGWVLKKRRKKMQGFARRYFTLTQGGLLSYSFEPQQPPRDQLLIPRAAISTSPGRKDIHIDSDTATFHIKCLSTEDFNKWMAALRKFVALGNEVRRSASLRLTQSPRTAVGPSVNRTSPIVEDIGQTIQQLESALQALRQESEPKPQRLHVKDKVKEASKEGSSSMFGMFRRYHDRTSKRHSSAETTTTTSPAVDRIENVLRSLQSQHAALVKALPSTPQQDSTNISSPLAATAEEPDSYERDYPSRAASRTRMRPMSTATASTDTEWYDAPDAMEDGPHEFVVASGDSPDDQPSEIRTNDSQSTLESDSESDDTDFEDNDSPETDPKQQQPLASVQRRTSLPAPQPADEGSLFSVLKKNVGKDLSTISFPVTFNEPITLLQRAAEEIEYYDLLSQAAATTDPLDRLCLVTAFAVSSYAHTRHRSGRKGFNPMLAETFEDSRMNLIMEKVSHQPLIMMSHAQGEGWELTATNNGKTKFWGKSLEIIPIGGTRVQIGDDVYSWVKPSSFVRNLMVGNKYLEHVGKLIITSSSSHSKAVLEFKQSSYWGPSNLVSGHVLNAAGKPITELEGKWDEYFAQKLDSSTLRVLWRAAAYPKRTEEFYGFTSFSMSLNEMTPDLEGKLPPTDSRLRPDVRALEEGRLDEAEEDKNVIEEKQRERRRAGQDAVARWFRYDEGCDDWVYEGGYWEARAKGWQGTEVQALW</sequence>
<evidence type="ECO:0000313" key="9">
    <source>
        <dbReference type="Proteomes" id="UP000305067"/>
    </source>
</evidence>
<dbReference type="OrthoDB" id="1854502at2759"/>
<dbReference type="GO" id="GO:0120009">
    <property type="term" value="P:intermembrane lipid transfer"/>
    <property type="evidence" value="ECO:0007669"/>
    <property type="project" value="UniProtKB-ARBA"/>
</dbReference>
<keyword evidence="3" id="KW-0445">Lipid transport</keyword>
<dbReference type="AlphaFoldDB" id="A0A5C3R0S2"/>
<dbReference type="InterPro" id="IPR041680">
    <property type="entry name" value="PH_8"/>
</dbReference>
<evidence type="ECO:0000256" key="5">
    <source>
        <dbReference type="SAM" id="Coils"/>
    </source>
</evidence>
<keyword evidence="9" id="KW-1185">Reference proteome</keyword>
<dbReference type="FunFam" id="2.40.160.120:FF:000001">
    <property type="entry name" value="Oxysterol-binding protein"/>
    <property type="match status" value="1"/>
</dbReference>
<dbReference type="SUPFAM" id="SSF50729">
    <property type="entry name" value="PH domain-like"/>
    <property type="match status" value="1"/>
</dbReference>
<dbReference type="SMART" id="SM00233">
    <property type="entry name" value="PH"/>
    <property type="match status" value="1"/>
</dbReference>
<dbReference type="Gene3D" id="2.40.160.120">
    <property type="match status" value="1"/>
</dbReference>
<feature type="compositionally biased region" description="Acidic residues" evidence="6">
    <location>
        <begin position="328"/>
        <end position="344"/>
    </location>
</feature>
<keyword evidence="5" id="KW-0175">Coiled coil</keyword>
<dbReference type="GO" id="GO:0005886">
    <property type="term" value="C:plasma membrane"/>
    <property type="evidence" value="ECO:0007669"/>
    <property type="project" value="TreeGrafter"/>
</dbReference>
<feature type="region of interest" description="Disordered" evidence="6">
    <location>
        <begin position="235"/>
        <end position="370"/>
    </location>
</feature>
<dbReference type="STRING" id="1884261.A0A5C3R0S2"/>